<dbReference type="OrthoDB" id="2727115at2759"/>
<dbReference type="AlphaFoldDB" id="A0A1Y2I519"/>
<keyword evidence="2" id="KW-1185">Reference proteome</keyword>
<evidence type="ECO:0000313" key="2">
    <source>
        <dbReference type="Proteomes" id="UP000193067"/>
    </source>
</evidence>
<dbReference type="EMBL" id="KZ084212">
    <property type="protein sequence ID" value="OSC96227.1"/>
    <property type="molecule type" value="Genomic_DNA"/>
</dbReference>
<dbReference type="STRING" id="1353009.A0A1Y2I519"/>
<evidence type="ECO:0000313" key="1">
    <source>
        <dbReference type="EMBL" id="OSC96227.1"/>
    </source>
</evidence>
<sequence>MGRRAKYLTADARRAAKRAQAQAYRQKQRGQGTRSSINKAYYSKHRAATEVSTLLGIPVPRELVDRAGTTYRASFSVNSEGPTLGLNKAPYEFERPTVSIGLQEFREEPEDPWDSEEATLGAYQYTEIILSAHDRRDKWLAHNGDPMELEGEVLTEVEARVKAWILLWEDVTSGAGDGDLKMKRVALNWGAKVVTMLAEEWQEWVTDRAAWCRALKSGDLPWQRMMRETMSLYTKEVSDV</sequence>
<organism evidence="1 2">
    <name type="scientific">Trametes coccinea (strain BRFM310)</name>
    <name type="common">Pycnoporus coccineus</name>
    <dbReference type="NCBI Taxonomy" id="1353009"/>
    <lineage>
        <taxon>Eukaryota</taxon>
        <taxon>Fungi</taxon>
        <taxon>Dikarya</taxon>
        <taxon>Basidiomycota</taxon>
        <taxon>Agaricomycotina</taxon>
        <taxon>Agaricomycetes</taxon>
        <taxon>Polyporales</taxon>
        <taxon>Polyporaceae</taxon>
        <taxon>Trametes</taxon>
    </lineage>
</organism>
<proteinExistence type="predicted"/>
<name>A0A1Y2I519_TRAC3</name>
<dbReference type="Proteomes" id="UP000193067">
    <property type="component" value="Unassembled WGS sequence"/>
</dbReference>
<accession>A0A1Y2I519</accession>
<reference evidence="1 2" key="1">
    <citation type="journal article" date="2015" name="Biotechnol. Biofuels">
        <title>Enhanced degradation of softwood versus hardwood by the white-rot fungus Pycnoporus coccineus.</title>
        <authorList>
            <person name="Couturier M."/>
            <person name="Navarro D."/>
            <person name="Chevret D."/>
            <person name="Henrissat B."/>
            <person name="Piumi F."/>
            <person name="Ruiz-Duenas F.J."/>
            <person name="Martinez A.T."/>
            <person name="Grigoriev I.V."/>
            <person name="Riley R."/>
            <person name="Lipzen A."/>
            <person name="Berrin J.G."/>
            <person name="Master E.R."/>
            <person name="Rosso M.N."/>
        </authorList>
    </citation>
    <scope>NUCLEOTIDE SEQUENCE [LARGE SCALE GENOMIC DNA]</scope>
    <source>
        <strain evidence="1 2">BRFM310</strain>
    </source>
</reference>
<protein>
    <submittedName>
        <fullName evidence="1">Uncharacterized protein</fullName>
    </submittedName>
</protein>
<gene>
    <name evidence="1" type="ORF">PYCCODRAFT_1379542</name>
</gene>